<dbReference type="GO" id="GO:0004300">
    <property type="term" value="F:enoyl-CoA hydratase activity"/>
    <property type="evidence" value="ECO:0007669"/>
    <property type="project" value="UniProtKB-EC"/>
</dbReference>
<protein>
    <submittedName>
        <fullName evidence="3">Enoyl-CoA hydratase</fullName>
        <ecNumber evidence="3">4.2.1.17</ecNumber>
    </submittedName>
</protein>
<dbReference type="PANTHER" id="PTHR11941">
    <property type="entry name" value="ENOYL-COA HYDRATASE-RELATED"/>
    <property type="match status" value="1"/>
</dbReference>
<keyword evidence="4" id="KW-1185">Reference proteome</keyword>
<reference evidence="3 4" key="1">
    <citation type="submission" date="2019-08" db="EMBL/GenBank/DDBJ databases">
        <authorList>
            <person name="Liang Q."/>
        </authorList>
    </citation>
    <scope>NUCLEOTIDE SEQUENCE [LARGE SCALE GENOMIC DNA]</scope>
    <source>
        <strain evidence="3 4">V1718</strain>
    </source>
</reference>
<proteinExistence type="inferred from homology"/>
<evidence type="ECO:0000256" key="2">
    <source>
        <dbReference type="ARBA" id="ARBA00023239"/>
    </source>
</evidence>
<dbReference type="AlphaFoldDB" id="A0A5B8XP82"/>
<dbReference type="OrthoDB" id="5365311at2"/>
<dbReference type="GO" id="GO:0006635">
    <property type="term" value="P:fatty acid beta-oxidation"/>
    <property type="evidence" value="ECO:0007669"/>
    <property type="project" value="TreeGrafter"/>
</dbReference>
<dbReference type="EMBL" id="CP042467">
    <property type="protein sequence ID" value="QED27460.1"/>
    <property type="molecule type" value="Genomic_DNA"/>
</dbReference>
<dbReference type="Gene3D" id="1.10.12.10">
    <property type="entry name" value="Lyase 2-enoyl-coa Hydratase, Chain A, domain 2"/>
    <property type="match status" value="1"/>
</dbReference>
<dbReference type="PANTHER" id="PTHR11941:SF54">
    <property type="entry name" value="ENOYL-COA HYDRATASE, MITOCHONDRIAL"/>
    <property type="match status" value="1"/>
</dbReference>
<dbReference type="CDD" id="cd06558">
    <property type="entry name" value="crotonase-like"/>
    <property type="match status" value="1"/>
</dbReference>
<organism evidence="3 4">
    <name type="scientific">Microvenator marinus</name>
    <dbReference type="NCBI Taxonomy" id="2600177"/>
    <lineage>
        <taxon>Bacteria</taxon>
        <taxon>Deltaproteobacteria</taxon>
        <taxon>Bradymonadales</taxon>
        <taxon>Microvenatoraceae</taxon>
        <taxon>Microvenator</taxon>
    </lineage>
</organism>
<dbReference type="Pfam" id="PF00378">
    <property type="entry name" value="ECH_1"/>
    <property type="match status" value="1"/>
</dbReference>
<dbReference type="InterPro" id="IPR001753">
    <property type="entry name" value="Enoyl-CoA_hydra/iso"/>
</dbReference>
<dbReference type="InterPro" id="IPR029045">
    <property type="entry name" value="ClpP/crotonase-like_dom_sf"/>
</dbReference>
<dbReference type="InterPro" id="IPR014748">
    <property type="entry name" value="Enoyl-CoA_hydra_C"/>
</dbReference>
<keyword evidence="2 3" id="KW-0456">Lyase</keyword>
<comment type="similarity">
    <text evidence="1">Belongs to the enoyl-CoA hydratase/isomerase family.</text>
</comment>
<sequence length="263" mass="28564">MSSDLPEVLVEKVENSIATLTIDRPDAMNSMNGALVDALKTKFLEMNTREDVRVVILTASGDRVFCAGADLKERRGMSDEEVAQRIRDYKSAFSAIAECSKPVICALNGHAFGGGLEIALSCDIRVLAEEAQVGLTELRLGIIPGAGGTQRLARLIGASKAKEMMFRGLRLGGQDALDWGVVSHCVPRSELSTYCRSLAEEIAKAAPIAIKQAKLAVDRGIELPLQDALDFEAECYALTIPTEDRLEGLKAFAEKREPVWKNK</sequence>
<dbReference type="SUPFAM" id="SSF52096">
    <property type="entry name" value="ClpP/crotonase"/>
    <property type="match status" value="1"/>
</dbReference>
<dbReference type="EC" id="4.2.1.17" evidence="3"/>
<dbReference type="FunFam" id="3.90.226.10:FF:000009">
    <property type="entry name" value="Carnitinyl-CoA dehydratase"/>
    <property type="match status" value="1"/>
</dbReference>
<dbReference type="KEGG" id="bbae:FRD01_09445"/>
<evidence type="ECO:0000256" key="1">
    <source>
        <dbReference type="ARBA" id="ARBA00005254"/>
    </source>
</evidence>
<dbReference type="Proteomes" id="UP000321595">
    <property type="component" value="Chromosome"/>
</dbReference>
<name>A0A5B8XP82_9DELT</name>
<evidence type="ECO:0000313" key="3">
    <source>
        <dbReference type="EMBL" id="QED27460.1"/>
    </source>
</evidence>
<evidence type="ECO:0000313" key="4">
    <source>
        <dbReference type="Proteomes" id="UP000321595"/>
    </source>
</evidence>
<dbReference type="RefSeq" id="WP_146959145.1">
    <property type="nucleotide sequence ID" value="NZ_CP042467.1"/>
</dbReference>
<accession>A0A5B8XP82</accession>
<gene>
    <name evidence="3" type="ORF">FRD01_09445</name>
</gene>
<dbReference type="Gene3D" id="3.90.226.10">
    <property type="entry name" value="2-enoyl-CoA Hydratase, Chain A, domain 1"/>
    <property type="match status" value="1"/>
</dbReference>
<dbReference type="FunFam" id="1.10.12.10:FF:000001">
    <property type="entry name" value="Probable enoyl-CoA hydratase, mitochondrial"/>
    <property type="match status" value="1"/>
</dbReference>